<accession>A0A133VLJ3</accession>
<keyword evidence="1" id="KW-0229">DNA integration</keyword>
<dbReference type="PANTHER" id="PTHR30349:SF41">
    <property type="entry name" value="INTEGRASE_RECOMBINASE PROTEIN MJ0367-RELATED"/>
    <property type="match status" value="1"/>
</dbReference>
<evidence type="ECO:0000313" key="5">
    <source>
        <dbReference type="EMBL" id="KXB07335.1"/>
    </source>
</evidence>
<evidence type="ECO:0000256" key="1">
    <source>
        <dbReference type="ARBA" id="ARBA00022908"/>
    </source>
</evidence>
<organism evidence="5 6">
    <name type="scientific">candidate division MSBL1 archaeon SCGC-AAA382A20</name>
    <dbReference type="NCBI Taxonomy" id="1698280"/>
    <lineage>
        <taxon>Archaea</taxon>
        <taxon>Methanobacteriati</taxon>
        <taxon>Methanobacteriota</taxon>
        <taxon>candidate division MSBL1</taxon>
    </lineage>
</organism>
<dbReference type="InterPro" id="IPR011010">
    <property type="entry name" value="DNA_brk_join_enz"/>
</dbReference>
<dbReference type="EMBL" id="LHYE01000010">
    <property type="protein sequence ID" value="KXB07335.1"/>
    <property type="molecule type" value="Genomic_DNA"/>
</dbReference>
<dbReference type="Proteomes" id="UP000070263">
    <property type="component" value="Unassembled WGS sequence"/>
</dbReference>
<keyword evidence="2" id="KW-0238">DNA-binding</keyword>
<dbReference type="Pfam" id="PF00589">
    <property type="entry name" value="Phage_integrase"/>
    <property type="match status" value="1"/>
</dbReference>
<dbReference type="GO" id="GO:0015074">
    <property type="term" value="P:DNA integration"/>
    <property type="evidence" value="ECO:0007669"/>
    <property type="project" value="UniProtKB-KW"/>
</dbReference>
<dbReference type="Gene3D" id="1.10.443.10">
    <property type="entry name" value="Intergrase catalytic core"/>
    <property type="match status" value="1"/>
</dbReference>
<dbReference type="GO" id="GO:0006310">
    <property type="term" value="P:DNA recombination"/>
    <property type="evidence" value="ECO:0007669"/>
    <property type="project" value="UniProtKB-KW"/>
</dbReference>
<sequence>MNNKNKKTEREDYLKAKEQAKLLNAINTNCTTGLRNYCMIRLMMNAGLRASEIHNLELEDVDLTNGTAFLKNTKGGKNRYVPINLIVSDLWEWQKERMLMFKKGVPHPHDVQGEQGVKESELKNYFFITHKGKPVMTRYMRRIVKKMAVKADIYKGDSIHPHILRHTFATKFMRHKKDIYQLQKILGHESIKTTEVYLHTTIDEMKESVEGMDDDVIEELERIKTKG</sequence>
<evidence type="ECO:0000313" key="6">
    <source>
        <dbReference type="Proteomes" id="UP000070263"/>
    </source>
</evidence>
<proteinExistence type="predicted"/>
<name>A0A133VLJ3_9EURY</name>
<keyword evidence="6" id="KW-1185">Reference proteome</keyword>
<feature type="domain" description="Tyr recombinase" evidence="4">
    <location>
        <begin position="9"/>
        <end position="210"/>
    </location>
</feature>
<evidence type="ECO:0000256" key="2">
    <source>
        <dbReference type="ARBA" id="ARBA00023125"/>
    </source>
</evidence>
<keyword evidence="3" id="KW-0233">DNA recombination</keyword>
<protein>
    <recommendedName>
        <fullName evidence="4">Tyr recombinase domain-containing protein</fullName>
    </recommendedName>
</protein>
<dbReference type="PROSITE" id="PS51898">
    <property type="entry name" value="TYR_RECOMBINASE"/>
    <property type="match status" value="1"/>
</dbReference>
<dbReference type="InterPro" id="IPR013762">
    <property type="entry name" value="Integrase-like_cat_sf"/>
</dbReference>
<reference evidence="5 6" key="1">
    <citation type="journal article" date="2016" name="Sci. Rep.">
        <title>Metabolic traits of an uncultured archaeal lineage -MSBL1- from brine pools of the Red Sea.</title>
        <authorList>
            <person name="Mwirichia R."/>
            <person name="Alam I."/>
            <person name="Rashid M."/>
            <person name="Vinu M."/>
            <person name="Ba-Alawi W."/>
            <person name="Anthony Kamau A."/>
            <person name="Kamanda Ngugi D."/>
            <person name="Goker M."/>
            <person name="Klenk H.P."/>
            <person name="Bajic V."/>
            <person name="Stingl U."/>
        </authorList>
    </citation>
    <scope>NUCLEOTIDE SEQUENCE [LARGE SCALE GENOMIC DNA]</scope>
    <source>
        <strain evidence="5">SCGC-AAA382A20</strain>
    </source>
</reference>
<dbReference type="PANTHER" id="PTHR30349">
    <property type="entry name" value="PHAGE INTEGRASE-RELATED"/>
    <property type="match status" value="1"/>
</dbReference>
<dbReference type="SUPFAM" id="SSF56349">
    <property type="entry name" value="DNA breaking-rejoining enzymes"/>
    <property type="match status" value="1"/>
</dbReference>
<dbReference type="InterPro" id="IPR050090">
    <property type="entry name" value="Tyrosine_recombinase_XerCD"/>
</dbReference>
<dbReference type="GO" id="GO:0003677">
    <property type="term" value="F:DNA binding"/>
    <property type="evidence" value="ECO:0007669"/>
    <property type="project" value="UniProtKB-KW"/>
</dbReference>
<dbReference type="InterPro" id="IPR002104">
    <property type="entry name" value="Integrase_catalytic"/>
</dbReference>
<evidence type="ECO:0000259" key="4">
    <source>
        <dbReference type="PROSITE" id="PS51898"/>
    </source>
</evidence>
<dbReference type="AlphaFoldDB" id="A0A133VLJ3"/>
<gene>
    <name evidence="5" type="ORF">AKJ51_01545</name>
</gene>
<comment type="caution">
    <text evidence="5">The sequence shown here is derived from an EMBL/GenBank/DDBJ whole genome shotgun (WGS) entry which is preliminary data.</text>
</comment>
<evidence type="ECO:0000256" key="3">
    <source>
        <dbReference type="ARBA" id="ARBA00023172"/>
    </source>
</evidence>